<comment type="caution">
    <text evidence="1">The sequence shown here is derived from an EMBL/GenBank/DDBJ whole genome shotgun (WGS) entry which is preliminary data.</text>
</comment>
<gene>
    <name evidence="1" type="ORF">CLO192961_LOCUS377144</name>
</gene>
<evidence type="ECO:0000313" key="2">
    <source>
        <dbReference type="Proteomes" id="UP000766486"/>
    </source>
</evidence>
<feature type="non-terminal residue" evidence="1">
    <location>
        <position position="1"/>
    </location>
</feature>
<accession>A0ABY6USU7</accession>
<keyword evidence="2" id="KW-1185">Reference proteome</keyword>
<dbReference type="Proteomes" id="UP000766486">
    <property type="component" value="Unassembled WGS sequence"/>
</dbReference>
<reference evidence="1 2" key="1">
    <citation type="submission" date="2019-06" db="EMBL/GenBank/DDBJ databases">
        <authorList>
            <person name="Broberg M."/>
        </authorList>
    </citation>
    <scope>NUCLEOTIDE SEQUENCE [LARGE SCALE GENOMIC DNA]</scope>
</reference>
<dbReference type="EMBL" id="CABFNS010000878">
    <property type="protein sequence ID" value="VUC34273.1"/>
    <property type="molecule type" value="Genomic_DNA"/>
</dbReference>
<organism evidence="1 2">
    <name type="scientific">Bionectria ochroleuca</name>
    <name type="common">Gliocladium roseum</name>
    <dbReference type="NCBI Taxonomy" id="29856"/>
    <lineage>
        <taxon>Eukaryota</taxon>
        <taxon>Fungi</taxon>
        <taxon>Dikarya</taxon>
        <taxon>Ascomycota</taxon>
        <taxon>Pezizomycotina</taxon>
        <taxon>Sordariomycetes</taxon>
        <taxon>Hypocreomycetidae</taxon>
        <taxon>Hypocreales</taxon>
        <taxon>Bionectriaceae</taxon>
        <taxon>Clonostachys</taxon>
    </lineage>
</organism>
<evidence type="ECO:0008006" key="3">
    <source>
        <dbReference type="Google" id="ProtNLM"/>
    </source>
</evidence>
<name>A0ABY6USU7_BIOOC</name>
<proteinExistence type="predicted"/>
<sequence length="148" mass="16302">LLFFPLPALPHLPVLRISSRFCFVYALLDLRHPLLAPGCAALCKSLSALYIGTPPRTVTYISRLVATSETACPTHPDSHKPSVLSHPPKCRTVSSPSAFALPHAYRLFPRSSPSPGTWLGPYRFLSLSRTSLIHLKTQTRPSPRYSQG</sequence>
<evidence type="ECO:0000313" key="1">
    <source>
        <dbReference type="EMBL" id="VUC34273.1"/>
    </source>
</evidence>
<protein>
    <recommendedName>
        <fullName evidence="3">Secreted protein</fullName>
    </recommendedName>
</protein>